<protein>
    <submittedName>
        <fullName evidence="2">Uncharacterized protein</fullName>
    </submittedName>
</protein>
<evidence type="ECO:0000313" key="2">
    <source>
        <dbReference type="EMBL" id="GFC84511.1"/>
    </source>
</evidence>
<feature type="region of interest" description="Disordered" evidence="1">
    <location>
        <begin position="28"/>
        <end position="133"/>
    </location>
</feature>
<feature type="non-terminal residue" evidence="2">
    <location>
        <position position="169"/>
    </location>
</feature>
<name>A0A699RPC5_TANCI</name>
<accession>A0A699RPC5</accession>
<proteinExistence type="predicted"/>
<feature type="non-terminal residue" evidence="2">
    <location>
        <position position="1"/>
    </location>
</feature>
<evidence type="ECO:0000256" key="1">
    <source>
        <dbReference type="SAM" id="MobiDB-lite"/>
    </source>
</evidence>
<feature type="compositionally biased region" description="Acidic residues" evidence="1">
    <location>
        <begin position="61"/>
        <end position="75"/>
    </location>
</feature>
<reference evidence="2" key="1">
    <citation type="journal article" date="2019" name="Sci. Rep.">
        <title>Draft genome of Tanacetum cinerariifolium, the natural source of mosquito coil.</title>
        <authorList>
            <person name="Yamashiro T."/>
            <person name="Shiraishi A."/>
            <person name="Satake H."/>
            <person name="Nakayama K."/>
        </authorList>
    </citation>
    <scope>NUCLEOTIDE SEQUENCE</scope>
</reference>
<gene>
    <name evidence="2" type="ORF">Tci_856481</name>
</gene>
<dbReference type="AlphaFoldDB" id="A0A699RPC5"/>
<feature type="compositionally biased region" description="Acidic residues" evidence="1">
    <location>
        <begin position="82"/>
        <end position="114"/>
    </location>
</feature>
<organism evidence="2">
    <name type="scientific">Tanacetum cinerariifolium</name>
    <name type="common">Dalmatian daisy</name>
    <name type="synonym">Chrysanthemum cinerariifolium</name>
    <dbReference type="NCBI Taxonomy" id="118510"/>
    <lineage>
        <taxon>Eukaryota</taxon>
        <taxon>Viridiplantae</taxon>
        <taxon>Streptophyta</taxon>
        <taxon>Embryophyta</taxon>
        <taxon>Tracheophyta</taxon>
        <taxon>Spermatophyta</taxon>
        <taxon>Magnoliopsida</taxon>
        <taxon>eudicotyledons</taxon>
        <taxon>Gunneridae</taxon>
        <taxon>Pentapetalae</taxon>
        <taxon>asterids</taxon>
        <taxon>campanulids</taxon>
        <taxon>Asterales</taxon>
        <taxon>Asteraceae</taxon>
        <taxon>Asteroideae</taxon>
        <taxon>Anthemideae</taxon>
        <taxon>Anthemidinae</taxon>
        <taxon>Tanacetum</taxon>
    </lineage>
</organism>
<sequence>YVPGPEEPEQAPPSPVYITYVPKLVYPKYLPPKDDVFPTEEQPLPAAASPTAESPGYIPESDPEEDDDEDPEEDPTNYPADHDDEEEDDEPSGDDVDEEDDEQDEDDDDEEEENPASADSIPPPPALQDIGYGIRDTWIDPIDVAEEEALTNLKGVNTRVTELAAVQEQ</sequence>
<dbReference type="EMBL" id="BKCJ011094977">
    <property type="protein sequence ID" value="GFC84511.1"/>
    <property type="molecule type" value="Genomic_DNA"/>
</dbReference>
<comment type="caution">
    <text evidence="2">The sequence shown here is derived from an EMBL/GenBank/DDBJ whole genome shotgun (WGS) entry which is preliminary data.</text>
</comment>